<accession>A0ABS4H3U4</accession>
<gene>
    <name evidence="2" type="ORF">J2Z20_001671</name>
</gene>
<comment type="caution">
    <text evidence="2">The sequence shown here is derived from an EMBL/GenBank/DDBJ whole genome shotgun (WGS) entry which is preliminary data.</text>
</comment>
<evidence type="ECO:0000313" key="3">
    <source>
        <dbReference type="Proteomes" id="UP001519273"/>
    </source>
</evidence>
<reference evidence="2 3" key="1">
    <citation type="submission" date="2021-03" db="EMBL/GenBank/DDBJ databases">
        <title>Genomic Encyclopedia of Type Strains, Phase IV (KMG-IV): sequencing the most valuable type-strain genomes for metagenomic binning, comparative biology and taxonomic classification.</title>
        <authorList>
            <person name="Goeker M."/>
        </authorList>
    </citation>
    <scope>NUCLEOTIDE SEQUENCE [LARGE SCALE GENOMIC DNA]</scope>
    <source>
        <strain evidence="2 3">DSM 23491</strain>
    </source>
</reference>
<proteinExistence type="predicted"/>
<name>A0ABS4H3U4_9BACL</name>
<feature type="transmembrane region" description="Helical" evidence="1">
    <location>
        <begin position="12"/>
        <end position="32"/>
    </location>
</feature>
<dbReference type="EMBL" id="JAGGKP010000002">
    <property type="protein sequence ID" value="MBP1936790.1"/>
    <property type="molecule type" value="Genomic_DNA"/>
</dbReference>
<sequence>MKLNSAKVKMALVNLAIVASVVVALTSGFRLID</sequence>
<keyword evidence="1" id="KW-0812">Transmembrane</keyword>
<dbReference type="Proteomes" id="UP001519273">
    <property type="component" value="Unassembled WGS sequence"/>
</dbReference>
<keyword evidence="1" id="KW-1133">Transmembrane helix</keyword>
<evidence type="ECO:0000256" key="1">
    <source>
        <dbReference type="SAM" id="Phobius"/>
    </source>
</evidence>
<evidence type="ECO:0000313" key="2">
    <source>
        <dbReference type="EMBL" id="MBP1936790.1"/>
    </source>
</evidence>
<keyword evidence="1" id="KW-0472">Membrane</keyword>
<protein>
    <submittedName>
        <fullName evidence="2">Uncharacterized protein</fullName>
    </submittedName>
</protein>
<keyword evidence="3" id="KW-1185">Reference proteome</keyword>
<organism evidence="2 3">
    <name type="scientific">Paenibacillus sediminis</name>
    <dbReference type="NCBI Taxonomy" id="664909"/>
    <lineage>
        <taxon>Bacteria</taxon>
        <taxon>Bacillati</taxon>
        <taxon>Bacillota</taxon>
        <taxon>Bacilli</taxon>
        <taxon>Bacillales</taxon>
        <taxon>Paenibacillaceae</taxon>
        <taxon>Paenibacillus</taxon>
    </lineage>
</organism>